<evidence type="ECO:0000313" key="2">
    <source>
        <dbReference type="EMBL" id="GHP05124.1"/>
    </source>
</evidence>
<dbReference type="AlphaFoldDB" id="A0A830HDI4"/>
<dbReference type="EMBL" id="BNJQ01000009">
    <property type="protein sequence ID" value="GHP05124.1"/>
    <property type="molecule type" value="Genomic_DNA"/>
</dbReference>
<feature type="compositionally biased region" description="Polar residues" evidence="1">
    <location>
        <begin position="122"/>
        <end position="135"/>
    </location>
</feature>
<name>A0A830HDI4_9CHLO</name>
<dbReference type="GO" id="GO:0010206">
    <property type="term" value="P:photosystem II repair"/>
    <property type="evidence" value="ECO:0007669"/>
    <property type="project" value="InterPro"/>
</dbReference>
<dbReference type="OrthoDB" id="514330at2759"/>
<dbReference type="Pfam" id="PF13326">
    <property type="entry name" value="PSII_Pbs27"/>
    <property type="match status" value="1"/>
</dbReference>
<feature type="region of interest" description="Disordered" evidence="1">
    <location>
        <begin position="116"/>
        <end position="135"/>
    </location>
</feature>
<sequence>MATHVKTCNARACPAPPRRVVSTLVRATQSNATATPPAVVKNALMSAAAAAVIAISAPALPAIAADKVSALGAQGCLAGVKCWDGSSVKGCPLGEEGEECRRKALSDVDVSSYNTDKKQAGASLQSKKGSIKNENSSEAYGGDLKGLGESITVYLTLDDFDPARVKATKDVQESCKTWAGKYAPGGKSARKSGTAMNVACNSLLGWTSFNGLAPLDSGTRSNIVSNIEKSITLLGDDL</sequence>
<dbReference type="GO" id="GO:0009523">
    <property type="term" value="C:photosystem II"/>
    <property type="evidence" value="ECO:0007669"/>
    <property type="project" value="InterPro"/>
</dbReference>
<comment type="caution">
    <text evidence="2">The sequence shown here is derived from an EMBL/GenBank/DDBJ whole genome shotgun (WGS) entry which is preliminary data.</text>
</comment>
<evidence type="ECO:0000256" key="1">
    <source>
        <dbReference type="SAM" id="MobiDB-lite"/>
    </source>
</evidence>
<proteinExistence type="predicted"/>
<organism evidence="2 3">
    <name type="scientific">Pycnococcus provasolii</name>
    <dbReference type="NCBI Taxonomy" id="41880"/>
    <lineage>
        <taxon>Eukaryota</taxon>
        <taxon>Viridiplantae</taxon>
        <taxon>Chlorophyta</taxon>
        <taxon>Pseudoscourfieldiophyceae</taxon>
        <taxon>Pseudoscourfieldiales</taxon>
        <taxon>Pycnococcaceae</taxon>
        <taxon>Pycnococcus</taxon>
    </lineage>
</organism>
<dbReference type="InterPro" id="IPR038450">
    <property type="entry name" value="PSII_Psb27_sf"/>
</dbReference>
<gene>
    <name evidence="2" type="ORF">PPROV_000387600</name>
</gene>
<accession>A0A830HDI4</accession>
<dbReference type="GO" id="GO:0010207">
    <property type="term" value="P:photosystem II assembly"/>
    <property type="evidence" value="ECO:0007669"/>
    <property type="project" value="InterPro"/>
</dbReference>
<reference evidence="2" key="1">
    <citation type="submission" date="2020-10" db="EMBL/GenBank/DDBJ databases">
        <title>Unveiling of a novel bifunctional photoreceptor, Dualchrome1, isolated from a cosmopolitan green alga.</title>
        <authorList>
            <person name="Suzuki S."/>
            <person name="Kawachi M."/>
        </authorList>
    </citation>
    <scope>NUCLEOTIDE SEQUENCE</scope>
    <source>
        <strain evidence="2">NIES 2893</strain>
    </source>
</reference>
<dbReference type="InterPro" id="IPR025585">
    <property type="entry name" value="PSII_Psb27"/>
</dbReference>
<protein>
    <submittedName>
        <fullName evidence="2">Uncharacterized protein</fullName>
    </submittedName>
</protein>
<evidence type="ECO:0000313" key="3">
    <source>
        <dbReference type="Proteomes" id="UP000660262"/>
    </source>
</evidence>
<keyword evidence="3" id="KW-1185">Reference proteome</keyword>
<dbReference type="Proteomes" id="UP000660262">
    <property type="component" value="Unassembled WGS sequence"/>
</dbReference>
<dbReference type="Gene3D" id="1.20.58.810">
    <property type="entry name" value="Photosystem II Pbs27"/>
    <property type="match status" value="1"/>
</dbReference>